<evidence type="ECO:0000256" key="9">
    <source>
        <dbReference type="HAMAP-Rule" id="MF_00024"/>
    </source>
</evidence>
<evidence type="ECO:0000256" key="1">
    <source>
        <dbReference type="ARBA" id="ARBA00004651"/>
    </source>
</evidence>
<feature type="transmembrane region" description="Helical" evidence="9">
    <location>
        <begin position="6"/>
        <end position="28"/>
    </location>
</feature>
<feature type="transmembrane region" description="Helical" evidence="9">
    <location>
        <begin position="61"/>
        <end position="81"/>
    </location>
</feature>
<evidence type="ECO:0000313" key="10">
    <source>
        <dbReference type="EMBL" id="SHM10710.1"/>
    </source>
</evidence>
<gene>
    <name evidence="9" type="primary">cobD</name>
    <name evidence="10" type="ORF">SAMN02746066_00800</name>
</gene>
<keyword evidence="5 9" id="KW-0169">Cobalamin biosynthesis</keyword>
<dbReference type="PANTHER" id="PTHR34308:SF1">
    <property type="entry name" value="COBALAMIN BIOSYNTHESIS PROTEIN CBIB"/>
    <property type="match status" value="1"/>
</dbReference>
<dbReference type="EMBL" id="FRCP01000006">
    <property type="protein sequence ID" value="SHM10710.1"/>
    <property type="molecule type" value="Genomic_DNA"/>
</dbReference>
<dbReference type="UniPathway" id="UPA00148"/>
<comment type="pathway">
    <text evidence="2 9">Cofactor biosynthesis; adenosylcobalamin biosynthesis.</text>
</comment>
<dbReference type="GO" id="GO:0005886">
    <property type="term" value="C:plasma membrane"/>
    <property type="evidence" value="ECO:0007669"/>
    <property type="project" value="UniProtKB-SubCell"/>
</dbReference>
<proteinExistence type="inferred from homology"/>
<evidence type="ECO:0000256" key="5">
    <source>
        <dbReference type="ARBA" id="ARBA00022573"/>
    </source>
</evidence>
<comment type="subcellular location">
    <subcellularLocation>
        <location evidence="1 9">Cell membrane</location>
        <topology evidence="1 9">Multi-pass membrane protein</topology>
    </subcellularLocation>
</comment>
<sequence>MESMRYGIYACIIGFILDLIVGDPHWIYHPIRLIGKLISSTEKLIRHCFPKTKTGERIGGIVLAIIVMIISTGIPLVLLIICYKTNVYLGIIIEGIFCYQLLATKSLKVESMKVYKALKDKDIEKARYAVSMIVGRDTKSLDEVGITKAAVETVAENTSDGSIAPLIAIIIGGAPLGFLYKSINTMDSMIGYKNDKYIDIGRFAAKLDDVVNYIPARFSAYMMILSAYMLGMDGKNAYRIYKRDRYKHASPNSAHTESVCAGALRIRLAGDAYYFGKLHKKEYIGDALREIEIEDIKRANRLLYMCAFLSFVLLIGIKIGVSMAI</sequence>
<keyword evidence="6 9" id="KW-0812">Transmembrane</keyword>
<dbReference type="NCBIfam" id="TIGR00380">
    <property type="entry name" value="cobal_cbiB"/>
    <property type="match status" value="1"/>
</dbReference>
<evidence type="ECO:0000256" key="4">
    <source>
        <dbReference type="ARBA" id="ARBA00022475"/>
    </source>
</evidence>
<comment type="function">
    <text evidence="9">Converts cobyric acid to cobinamide by the addition of aminopropanol on the F carboxylic group.</text>
</comment>
<evidence type="ECO:0000313" key="11">
    <source>
        <dbReference type="Proteomes" id="UP000184038"/>
    </source>
</evidence>
<dbReference type="AlphaFoldDB" id="A0A1M7G379"/>
<evidence type="ECO:0000256" key="8">
    <source>
        <dbReference type="ARBA" id="ARBA00023136"/>
    </source>
</evidence>
<feature type="transmembrane region" description="Helical" evidence="9">
    <location>
        <begin position="302"/>
        <end position="321"/>
    </location>
</feature>
<feature type="transmembrane region" description="Helical" evidence="9">
    <location>
        <begin position="163"/>
        <end position="183"/>
    </location>
</feature>
<feature type="transmembrane region" description="Helical" evidence="9">
    <location>
        <begin position="87"/>
        <end position="103"/>
    </location>
</feature>
<dbReference type="PANTHER" id="PTHR34308">
    <property type="entry name" value="COBALAMIN BIOSYNTHESIS PROTEIN CBIB"/>
    <property type="match status" value="1"/>
</dbReference>
<evidence type="ECO:0000256" key="3">
    <source>
        <dbReference type="ARBA" id="ARBA00006263"/>
    </source>
</evidence>
<dbReference type="GO" id="GO:0015420">
    <property type="term" value="F:ABC-type vitamin B12 transporter activity"/>
    <property type="evidence" value="ECO:0007669"/>
    <property type="project" value="UniProtKB-UniRule"/>
</dbReference>
<dbReference type="Proteomes" id="UP000184038">
    <property type="component" value="Unassembled WGS sequence"/>
</dbReference>
<dbReference type="Pfam" id="PF03186">
    <property type="entry name" value="CobD_Cbib"/>
    <property type="match status" value="1"/>
</dbReference>
<dbReference type="GO" id="GO:0048472">
    <property type="term" value="F:threonine-phosphate decarboxylase activity"/>
    <property type="evidence" value="ECO:0007669"/>
    <property type="project" value="InterPro"/>
</dbReference>
<accession>A0A1M7G379</accession>
<dbReference type="HAMAP" id="MF_00024">
    <property type="entry name" value="CobD_CbiB"/>
    <property type="match status" value="1"/>
</dbReference>
<evidence type="ECO:0000256" key="2">
    <source>
        <dbReference type="ARBA" id="ARBA00004953"/>
    </source>
</evidence>
<evidence type="ECO:0000256" key="6">
    <source>
        <dbReference type="ARBA" id="ARBA00022692"/>
    </source>
</evidence>
<comment type="similarity">
    <text evidence="3 9">Belongs to the CobD/CbiB family.</text>
</comment>
<keyword evidence="8 9" id="KW-0472">Membrane</keyword>
<reference evidence="10 11" key="1">
    <citation type="submission" date="2016-11" db="EMBL/GenBank/DDBJ databases">
        <authorList>
            <person name="Jaros S."/>
            <person name="Januszkiewicz K."/>
            <person name="Wedrychowicz H."/>
        </authorList>
    </citation>
    <scope>NUCLEOTIDE SEQUENCE [LARGE SCALE GENOMIC DNA]</scope>
    <source>
        <strain evidence="10 11">DSM 15930</strain>
    </source>
</reference>
<dbReference type="GO" id="GO:0009236">
    <property type="term" value="P:cobalamin biosynthetic process"/>
    <property type="evidence" value="ECO:0007669"/>
    <property type="project" value="UniProtKB-UniRule"/>
</dbReference>
<keyword evidence="4 9" id="KW-1003">Cell membrane</keyword>
<protein>
    <recommendedName>
        <fullName evidence="9">Cobalamin biosynthesis protein CobD</fullName>
    </recommendedName>
</protein>
<organism evidence="10 11">
    <name type="scientific">Anaerosporobacter mobilis DSM 15930</name>
    <dbReference type="NCBI Taxonomy" id="1120996"/>
    <lineage>
        <taxon>Bacteria</taxon>
        <taxon>Bacillati</taxon>
        <taxon>Bacillota</taxon>
        <taxon>Clostridia</taxon>
        <taxon>Lachnospirales</taxon>
        <taxon>Lachnospiraceae</taxon>
        <taxon>Anaerosporobacter</taxon>
    </lineage>
</organism>
<evidence type="ECO:0000256" key="7">
    <source>
        <dbReference type="ARBA" id="ARBA00022989"/>
    </source>
</evidence>
<keyword evidence="7 9" id="KW-1133">Transmembrane helix</keyword>
<dbReference type="InterPro" id="IPR004485">
    <property type="entry name" value="Cobalamin_biosynth_CobD/CbiB"/>
</dbReference>
<keyword evidence="11" id="KW-1185">Reference proteome</keyword>
<dbReference type="STRING" id="1120996.SAMN02746066_00800"/>
<name>A0A1M7G379_9FIRM</name>